<evidence type="ECO:0000256" key="1">
    <source>
        <dbReference type="ARBA" id="ARBA00022737"/>
    </source>
</evidence>
<dbReference type="GO" id="GO:0051707">
    <property type="term" value="P:response to other organism"/>
    <property type="evidence" value="ECO:0007669"/>
    <property type="project" value="UniProtKB-ARBA"/>
</dbReference>
<dbReference type="InterPro" id="IPR036388">
    <property type="entry name" value="WH-like_DNA-bd_sf"/>
</dbReference>
<dbReference type="SUPFAM" id="SSF52540">
    <property type="entry name" value="P-loop containing nucleoside triphosphate hydrolases"/>
    <property type="match status" value="1"/>
</dbReference>
<dbReference type="AlphaFoldDB" id="A0AAD5Z4U4"/>
<feature type="domain" description="NB-ARC" evidence="3">
    <location>
        <begin position="137"/>
        <end position="285"/>
    </location>
</feature>
<dbReference type="GO" id="GO:0006952">
    <property type="term" value="P:defense response"/>
    <property type="evidence" value="ECO:0007669"/>
    <property type="project" value="UniProtKB-KW"/>
</dbReference>
<dbReference type="Pfam" id="PF23559">
    <property type="entry name" value="WHD_DRP"/>
    <property type="match status" value="1"/>
</dbReference>
<evidence type="ECO:0000313" key="6">
    <source>
        <dbReference type="EMBL" id="KAJ3686903.1"/>
    </source>
</evidence>
<dbReference type="GO" id="GO:0043531">
    <property type="term" value="F:ADP binding"/>
    <property type="evidence" value="ECO:0007669"/>
    <property type="project" value="InterPro"/>
</dbReference>
<dbReference type="Pfam" id="PF23598">
    <property type="entry name" value="LRR_14"/>
    <property type="match status" value="1"/>
</dbReference>
<dbReference type="InterPro" id="IPR058922">
    <property type="entry name" value="WHD_DRP"/>
</dbReference>
<sequence length="754" mass="87429">MNDAILDIVLNKISKVPNPTTLNLFGREPMLDEFEWHLKNVENEFNELKIQLQKGSIHVPEHELNKIAKVAYEVEDIIDYYSYFLGQAKYLSVNEQKNTFNKLKDRIVNVGNIHLINSQCAQNEQLIQRGHEAQENSRLNEWLMDSTPGRTIISVWGTRSGSKTKLVKKVCENPEIKSNFHLYAYVSVPDCYRNQLLLRRIAEQLMEESERIEDDDLPTAIQGNLHNKSYLIVLDDFKDTEVWPILNSVFVQNKFGNKVVITTHSESIASLADENYVIRMHSFTDLPSYLRNCILYCGLFPRNYLIARKWITGLWIAEEFVEDVSYDDKTLEEVAEDYLRELIEYSQLKVVKKDIHGNVKQFIVHDYVALSAFRDDNFGVILHGSDPVELGHNTCRIFIEKSDGQMQFGSTNMLRSFILFDDLASASWIVDTLSNFESLQILCLRFTSITVVPDAIYKLRRLRCLDLAFTMVKEIKSLVQNLNLLQTLDLRHTLVRRLPKNIENLINLQHLYAAHPSLRAITVEGNIGNLIFLQTLRKIKINLNRIKNLEKLTKLKNLFIMEVKEYFVEKLLEHLSRMPNLKKLGIVMCTREVLNMATISAPKNLEKLYLEGRLDESTISTMCGRFEELKEFCMVMSGLCNDPLTYLYKMGSLVKLEINKAYDGVQLFFGPDWFPNLKKLHLYDMPNLSLVVIDKCTMKNLQCLRLSFLSNLKKVPTGLENLEKLEDIILFWMPDEFIGHAQFAPHVRITRLPR</sequence>
<dbReference type="Gene3D" id="1.10.10.10">
    <property type="entry name" value="Winged helix-like DNA-binding domain superfamily/Winged helix DNA-binding domain"/>
    <property type="match status" value="1"/>
</dbReference>
<evidence type="ECO:0000259" key="5">
    <source>
        <dbReference type="Pfam" id="PF23598"/>
    </source>
</evidence>
<accession>A0AAD5Z4U4</accession>
<dbReference type="InterPro" id="IPR002182">
    <property type="entry name" value="NB-ARC"/>
</dbReference>
<dbReference type="PANTHER" id="PTHR23155:SF1182">
    <property type="entry name" value="OS07G0186500 PROTEIN"/>
    <property type="match status" value="1"/>
</dbReference>
<dbReference type="Gene3D" id="3.40.50.300">
    <property type="entry name" value="P-loop containing nucleotide triphosphate hydrolases"/>
    <property type="match status" value="1"/>
</dbReference>
<evidence type="ECO:0000259" key="3">
    <source>
        <dbReference type="Pfam" id="PF00931"/>
    </source>
</evidence>
<feature type="domain" description="Disease resistance protein winged helix" evidence="4">
    <location>
        <begin position="299"/>
        <end position="368"/>
    </location>
</feature>
<feature type="domain" description="Disease resistance R13L4/SHOC-2-like LRR" evidence="5">
    <location>
        <begin position="414"/>
        <end position="730"/>
    </location>
</feature>
<dbReference type="SUPFAM" id="SSF52058">
    <property type="entry name" value="L domain-like"/>
    <property type="match status" value="1"/>
</dbReference>
<organism evidence="6 7">
    <name type="scientific">Rhynchospora tenuis</name>
    <dbReference type="NCBI Taxonomy" id="198213"/>
    <lineage>
        <taxon>Eukaryota</taxon>
        <taxon>Viridiplantae</taxon>
        <taxon>Streptophyta</taxon>
        <taxon>Embryophyta</taxon>
        <taxon>Tracheophyta</taxon>
        <taxon>Spermatophyta</taxon>
        <taxon>Magnoliopsida</taxon>
        <taxon>Liliopsida</taxon>
        <taxon>Poales</taxon>
        <taxon>Cyperaceae</taxon>
        <taxon>Cyperoideae</taxon>
        <taxon>Rhynchosporeae</taxon>
        <taxon>Rhynchospora</taxon>
    </lineage>
</organism>
<keyword evidence="2" id="KW-0611">Plant defense</keyword>
<evidence type="ECO:0008006" key="8">
    <source>
        <dbReference type="Google" id="ProtNLM"/>
    </source>
</evidence>
<dbReference type="Proteomes" id="UP001210211">
    <property type="component" value="Unassembled WGS sequence"/>
</dbReference>
<name>A0AAD5Z4U4_9POAL</name>
<proteinExistence type="predicted"/>
<protein>
    <recommendedName>
        <fullName evidence="8">NB-ARC domain-containing protein</fullName>
    </recommendedName>
</protein>
<dbReference type="PANTHER" id="PTHR23155">
    <property type="entry name" value="DISEASE RESISTANCE PROTEIN RP"/>
    <property type="match status" value="1"/>
</dbReference>
<dbReference type="Gene3D" id="3.80.10.10">
    <property type="entry name" value="Ribonuclease Inhibitor"/>
    <property type="match status" value="2"/>
</dbReference>
<keyword evidence="1" id="KW-0677">Repeat</keyword>
<dbReference type="EMBL" id="JAMRDG010000002">
    <property type="protein sequence ID" value="KAJ3686903.1"/>
    <property type="molecule type" value="Genomic_DNA"/>
</dbReference>
<dbReference type="InterPro" id="IPR032675">
    <property type="entry name" value="LRR_dom_sf"/>
</dbReference>
<evidence type="ECO:0000256" key="2">
    <source>
        <dbReference type="ARBA" id="ARBA00022821"/>
    </source>
</evidence>
<dbReference type="InterPro" id="IPR055414">
    <property type="entry name" value="LRR_R13L4/SHOC2-like"/>
</dbReference>
<dbReference type="Pfam" id="PF00931">
    <property type="entry name" value="NB-ARC"/>
    <property type="match status" value="1"/>
</dbReference>
<comment type="caution">
    <text evidence="6">The sequence shown here is derived from an EMBL/GenBank/DDBJ whole genome shotgun (WGS) entry which is preliminary data.</text>
</comment>
<gene>
    <name evidence="6" type="ORF">LUZ61_016067</name>
</gene>
<dbReference type="InterPro" id="IPR044974">
    <property type="entry name" value="Disease_R_plants"/>
</dbReference>
<dbReference type="InterPro" id="IPR027417">
    <property type="entry name" value="P-loop_NTPase"/>
</dbReference>
<evidence type="ECO:0000259" key="4">
    <source>
        <dbReference type="Pfam" id="PF23559"/>
    </source>
</evidence>
<evidence type="ECO:0000313" key="7">
    <source>
        <dbReference type="Proteomes" id="UP001210211"/>
    </source>
</evidence>
<keyword evidence="7" id="KW-1185">Reference proteome</keyword>
<reference evidence="6 7" key="1">
    <citation type="journal article" date="2022" name="Cell">
        <title>Repeat-based holocentromeres influence genome architecture and karyotype evolution.</title>
        <authorList>
            <person name="Hofstatter P.G."/>
            <person name="Thangavel G."/>
            <person name="Lux T."/>
            <person name="Neumann P."/>
            <person name="Vondrak T."/>
            <person name="Novak P."/>
            <person name="Zhang M."/>
            <person name="Costa L."/>
            <person name="Castellani M."/>
            <person name="Scott A."/>
            <person name="Toegelov H."/>
            <person name="Fuchs J."/>
            <person name="Mata-Sucre Y."/>
            <person name="Dias Y."/>
            <person name="Vanzela A.L.L."/>
            <person name="Huettel B."/>
            <person name="Almeida C.C.S."/>
            <person name="Simkova H."/>
            <person name="Souza G."/>
            <person name="Pedrosa-Harand A."/>
            <person name="Macas J."/>
            <person name="Mayer K.F.X."/>
            <person name="Houben A."/>
            <person name="Marques A."/>
        </authorList>
    </citation>
    <scope>NUCLEOTIDE SEQUENCE [LARGE SCALE GENOMIC DNA]</scope>
    <source>
        <strain evidence="6">RhyTen1mFocal</strain>
    </source>
</reference>